<dbReference type="EMBL" id="BLLF01002653">
    <property type="protein sequence ID" value="GFH24862.1"/>
    <property type="molecule type" value="Genomic_DNA"/>
</dbReference>
<comment type="caution">
    <text evidence="7">The sequence shown here is derived from an EMBL/GenBank/DDBJ whole genome shotgun (WGS) entry which is preliminary data.</text>
</comment>
<dbReference type="Proteomes" id="UP000485058">
    <property type="component" value="Unassembled WGS sequence"/>
</dbReference>
<evidence type="ECO:0000256" key="3">
    <source>
        <dbReference type="ARBA" id="ARBA00022989"/>
    </source>
</evidence>
<feature type="domain" description="Cation/H+ exchanger transmembrane" evidence="6">
    <location>
        <begin position="8"/>
        <end position="111"/>
    </location>
</feature>
<dbReference type="AlphaFoldDB" id="A0A6A0A3Z9"/>
<dbReference type="InterPro" id="IPR038770">
    <property type="entry name" value="Na+/solute_symporter_sf"/>
</dbReference>
<dbReference type="GO" id="GO:1902600">
    <property type="term" value="P:proton transmembrane transport"/>
    <property type="evidence" value="ECO:0007669"/>
    <property type="project" value="InterPro"/>
</dbReference>
<dbReference type="GO" id="GO:0009507">
    <property type="term" value="C:chloroplast"/>
    <property type="evidence" value="ECO:0007669"/>
    <property type="project" value="TreeGrafter"/>
</dbReference>
<evidence type="ECO:0000256" key="1">
    <source>
        <dbReference type="ARBA" id="ARBA00004141"/>
    </source>
</evidence>
<sequence length="139" mass="14969">ILTFLGSTVVVVPLFKKLKLSPVLGFLFSGVMLQQLGLIRDPKDMEALSELGVLFLLFEMGLELSLDRLKALAKYAFGLGTLQMIACTAIFSAFALPVGQGLGTRILEALAHASPSLVSIRSVDEVRRPGRRAVEVLAV</sequence>
<dbReference type="InterPro" id="IPR006153">
    <property type="entry name" value="Cation/H_exchanger_TM"/>
</dbReference>
<dbReference type="PANTHER" id="PTHR46157">
    <property type="entry name" value="K(+) EFFLUX ANTIPORTER 3, CHLOROPLASTIC"/>
    <property type="match status" value="1"/>
</dbReference>
<reference evidence="7 8" key="1">
    <citation type="submission" date="2020-02" db="EMBL/GenBank/DDBJ databases">
        <title>Draft genome sequence of Haematococcus lacustris strain NIES-144.</title>
        <authorList>
            <person name="Morimoto D."/>
            <person name="Nakagawa S."/>
            <person name="Yoshida T."/>
            <person name="Sawayama S."/>
        </authorList>
    </citation>
    <scope>NUCLEOTIDE SEQUENCE [LARGE SCALE GENOMIC DNA]</scope>
    <source>
        <strain evidence="7 8">NIES-144</strain>
    </source>
</reference>
<evidence type="ECO:0000256" key="5">
    <source>
        <dbReference type="SAM" id="Phobius"/>
    </source>
</evidence>
<keyword evidence="2 5" id="KW-0812">Transmembrane</keyword>
<feature type="transmembrane region" description="Helical" evidence="5">
    <location>
        <begin position="20"/>
        <end position="39"/>
    </location>
</feature>
<evidence type="ECO:0000313" key="7">
    <source>
        <dbReference type="EMBL" id="GFH24862.1"/>
    </source>
</evidence>
<name>A0A6A0A3Z9_HAELA</name>
<feature type="transmembrane region" description="Helical" evidence="5">
    <location>
        <begin position="75"/>
        <end position="96"/>
    </location>
</feature>
<keyword evidence="8" id="KW-1185">Reference proteome</keyword>
<organism evidence="7 8">
    <name type="scientific">Haematococcus lacustris</name>
    <name type="common">Green alga</name>
    <name type="synonym">Haematococcus pluvialis</name>
    <dbReference type="NCBI Taxonomy" id="44745"/>
    <lineage>
        <taxon>Eukaryota</taxon>
        <taxon>Viridiplantae</taxon>
        <taxon>Chlorophyta</taxon>
        <taxon>core chlorophytes</taxon>
        <taxon>Chlorophyceae</taxon>
        <taxon>CS clade</taxon>
        <taxon>Chlamydomonadales</taxon>
        <taxon>Haematococcaceae</taxon>
        <taxon>Haematococcus</taxon>
    </lineage>
</organism>
<comment type="subcellular location">
    <subcellularLocation>
        <location evidence="1">Membrane</location>
        <topology evidence="1">Multi-pass membrane protein</topology>
    </subcellularLocation>
</comment>
<feature type="non-terminal residue" evidence="7">
    <location>
        <position position="1"/>
    </location>
</feature>
<keyword evidence="3 5" id="KW-1133">Transmembrane helix</keyword>
<gene>
    <name evidence="7" type="ORF">HaLaN_22730</name>
</gene>
<dbReference type="PANTHER" id="PTHR46157:SF4">
    <property type="entry name" value="K(+) EFFLUX ANTIPORTER 3, CHLOROPLASTIC"/>
    <property type="match status" value="1"/>
</dbReference>
<protein>
    <recommendedName>
        <fullName evidence="6">Cation/H+ exchanger transmembrane domain-containing protein</fullName>
    </recommendedName>
</protein>
<evidence type="ECO:0000259" key="6">
    <source>
        <dbReference type="Pfam" id="PF00999"/>
    </source>
</evidence>
<dbReference type="Gene3D" id="1.20.1530.20">
    <property type="match status" value="1"/>
</dbReference>
<dbReference type="Pfam" id="PF00999">
    <property type="entry name" value="Na_H_Exchanger"/>
    <property type="match status" value="1"/>
</dbReference>
<dbReference type="GO" id="GO:0016020">
    <property type="term" value="C:membrane"/>
    <property type="evidence" value="ECO:0007669"/>
    <property type="project" value="UniProtKB-SubCell"/>
</dbReference>
<evidence type="ECO:0000256" key="2">
    <source>
        <dbReference type="ARBA" id="ARBA00022692"/>
    </source>
</evidence>
<keyword evidence="4 5" id="KW-0472">Membrane</keyword>
<evidence type="ECO:0000256" key="4">
    <source>
        <dbReference type="ARBA" id="ARBA00023136"/>
    </source>
</evidence>
<proteinExistence type="predicted"/>
<evidence type="ECO:0000313" key="8">
    <source>
        <dbReference type="Proteomes" id="UP000485058"/>
    </source>
</evidence>
<accession>A0A6A0A3Z9</accession>
<dbReference type="GO" id="GO:0015297">
    <property type="term" value="F:antiporter activity"/>
    <property type="evidence" value="ECO:0007669"/>
    <property type="project" value="InterPro"/>
</dbReference>